<reference evidence="3 4" key="1">
    <citation type="submission" date="2019-02" db="EMBL/GenBank/DDBJ databases">
        <title>Deep-cultivation of Planctomycetes and their phenomic and genomic characterization uncovers novel biology.</title>
        <authorList>
            <person name="Wiegand S."/>
            <person name="Jogler M."/>
            <person name="Boedeker C."/>
            <person name="Pinto D."/>
            <person name="Vollmers J."/>
            <person name="Rivas-Marin E."/>
            <person name="Kohn T."/>
            <person name="Peeters S.H."/>
            <person name="Heuer A."/>
            <person name="Rast P."/>
            <person name="Oberbeckmann S."/>
            <person name="Bunk B."/>
            <person name="Jeske O."/>
            <person name="Meyerdierks A."/>
            <person name="Storesund J.E."/>
            <person name="Kallscheuer N."/>
            <person name="Luecker S."/>
            <person name="Lage O.M."/>
            <person name="Pohl T."/>
            <person name="Merkel B.J."/>
            <person name="Hornburger P."/>
            <person name="Mueller R.-W."/>
            <person name="Bruemmer F."/>
            <person name="Labrenz M."/>
            <person name="Spormann A.M."/>
            <person name="Op den Camp H."/>
            <person name="Overmann J."/>
            <person name="Amann R."/>
            <person name="Jetten M.S.M."/>
            <person name="Mascher T."/>
            <person name="Medema M.H."/>
            <person name="Devos D.P."/>
            <person name="Kaster A.-K."/>
            <person name="Ovreas L."/>
            <person name="Rohde M."/>
            <person name="Galperin M.Y."/>
            <person name="Jogler C."/>
        </authorList>
    </citation>
    <scope>NUCLEOTIDE SEQUENCE [LARGE SCALE GENOMIC DNA]</scope>
    <source>
        <strain evidence="3 4">ElP</strain>
    </source>
</reference>
<evidence type="ECO:0000259" key="2">
    <source>
        <dbReference type="Pfam" id="PF07589"/>
    </source>
</evidence>
<feature type="domain" description="Ice-binding protein C-terminal" evidence="2">
    <location>
        <begin position="186"/>
        <end position="207"/>
    </location>
</feature>
<dbReference type="EMBL" id="CP036426">
    <property type="protein sequence ID" value="QDV35361.1"/>
    <property type="molecule type" value="Genomic_DNA"/>
</dbReference>
<evidence type="ECO:0000256" key="1">
    <source>
        <dbReference type="SAM" id="SignalP"/>
    </source>
</evidence>
<keyword evidence="4" id="KW-1185">Reference proteome</keyword>
<feature type="signal peptide" evidence="1">
    <location>
        <begin position="1"/>
        <end position="26"/>
    </location>
</feature>
<dbReference type="KEGG" id="tpla:ElP_32640"/>
<organism evidence="3 4">
    <name type="scientific">Tautonia plasticadhaerens</name>
    <dbReference type="NCBI Taxonomy" id="2527974"/>
    <lineage>
        <taxon>Bacteria</taxon>
        <taxon>Pseudomonadati</taxon>
        <taxon>Planctomycetota</taxon>
        <taxon>Planctomycetia</taxon>
        <taxon>Isosphaerales</taxon>
        <taxon>Isosphaeraceae</taxon>
        <taxon>Tautonia</taxon>
    </lineage>
</organism>
<accession>A0A518H3D2</accession>
<dbReference type="NCBIfam" id="TIGR02595">
    <property type="entry name" value="PEP_CTERM"/>
    <property type="match status" value="1"/>
</dbReference>
<gene>
    <name evidence="3" type="ORF">ElP_32640</name>
</gene>
<name>A0A518H3D2_9BACT</name>
<proteinExistence type="predicted"/>
<protein>
    <recommendedName>
        <fullName evidence="2">Ice-binding protein C-terminal domain-containing protein</fullName>
    </recommendedName>
</protein>
<evidence type="ECO:0000313" key="3">
    <source>
        <dbReference type="EMBL" id="QDV35361.1"/>
    </source>
</evidence>
<sequence precursor="true">MRLHRSLSIAALAVGVGLAGSMPAHGAFALVRPRFEELFDPIYEYSFDIYLTGVPGETFVSGNSVPGSSGPDFFTIYDVRDLLSPTGLEAGFLPTIQPEGIDPFGQAPPFFDDPNIPNITFTFFPPNSTIELPTGMTELFIGVFSVQTEDIPPPPQLVFNYGWQTSRRVGGEIEKEWGFNTATIVIPEPASWAMLGLGLACPAALIRLRWRARPTAGADSRS</sequence>
<keyword evidence="1" id="KW-0732">Signal</keyword>
<dbReference type="RefSeq" id="WP_197447027.1">
    <property type="nucleotide sequence ID" value="NZ_CP036426.1"/>
</dbReference>
<dbReference type="Pfam" id="PF07589">
    <property type="entry name" value="PEP-CTERM"/>
    <property type="match status" value="1"/>
</dbReference>
<dbReference type="Proteomes" id="UP000317835">
    <property type="component" value="Chromosome"/>
</dbReference>
<dbReference type="InterPro" id="IPR013424">
    <property type="entry name" value="Ice-binding_C"/>
</dbReference>
<dbReference type="AlphaFoldDB" id="A0A518H3D2"/>
<feature type="chain" id="PRO_5022014464" description="Ice-binding protein C-terminal domain-containing protein" evidence="1">
    <location>
        <begin position="27"/>
        <end position="222"/>
    </location>
</feature>
<evidence type="ECO:0000313" key="4">
    <source>
        <dbReference type="Proteomes" id="UP000317835"/>
    </source>
</evidence>